<reference evidence="6" key="1">
    <citation type="submission" date="2021-01" db="EMBL/GenBank/DDBJ databases">
        <authorList>
            <person name="Corre E."/>
            <person name="Pelletier E."/>
            <person name="Niang G."/>
            <person name="Scheremetjew M."/>
            <person name="Finn R."/>
            <person name="Kale V."/>
            <person name="Holt S."/>
            <person name="Cochrane G."/>
            <person name="Meng A."/>
            <person name="Brown T."/>
            <person name="Cohen L."/>
        </authorList>
    </citation>
    <scope>NUCLEOTIDE SEQUENCE</scope>
    <source>
        <strain evidence="6">CCMP 2712</strain>
    </source>
</reference>
<evidence type="ECO:0000259" key="5">
    <source>
        <dbReference type="Pfam" id="PF17954"/>
    </source>
</evidence>
<dbReference type="GO" id="GO:0046872">
    <property type="term" value="F:metal ion binding"/>
    <property type="evidence" value="ECO:0007669"/>
    <property type="project" value="UniProtKB-KW"/>
</dbReference>
<dbReference type="InterPro" id="IPR011051">
    <property type="entry name" value="RmlC_Cupin_sf"/>
</dbReference>
<evidence type="ECO:0000256" key="1">
    <source>
        <dbReference type="ARBA" id="ARBA00008416"/>
    </source>
</evidence>
<proteinExistence type="inferred from homology"/>
<dbReference type="SUPFAM" id="SSF51182">
    <property type="entry name" value="RmlC-like cupins"/>
    <property type="match status" value="1"/>
</dbReference>
<dbReference type="InterPro" id="IPR012093">
    <property type="entry name" value="Pirin"/>
</dbReference>
<dbReference type="EMBL" id="HBKN01013779">
    <property type="protein sequence ID" value="CAE2288930.1"/>
    <property type="molecule type" value="Transcribed_RNA"/>
</dbReference>
<name>A0A7S4KAJ6_GUITH</name>
<evidence type="ECO:0000256" key="3">
    <source>
        <dbReference type="RuleBase" id="RU003457"/>
    </source>
</evidence>
<comment type="cofactor">
    <cofactor evidence="2">
        <name>Fe cation</name>
        <dbReference type="ChEBI" id="CHEBI:24875"/>
    </cofactor>
    <text evidence="2">Binds 1 Fe cation per subunit.</text>
</comment>
<feature type="binding site" evidence="2">
    <location>
        <position position="124"/>
    </location>
    <ligand>
        <name>Fe cation</name>
        <dbReference type="ChEBI" id="CHEBI:24875"/>
    </ligand>
</feature>
<evidence type="ECO:0000313" key="6">
    <source>
        <dbReference type="EMBL" id="CAE2288930.1"/>
    </source>
</evidence>
<protein>
    <recommendedName>
        <fullName evidence="7">Pirin N-terminal domain-containing protein</fullName>
    </recommendedName>
</protein>
<dbReference type="Pfam" id="PF02678">
    <property type="entry name" value="Pirin"/>
    <property type="match status" value="1"/>
</dbReference>
<dbReference type="CDD" id="cd02910">
    <property type="entry name" value="cupin_Yhhw_N"/>
    <property type="match status" value="1"/>
</dbReference>
<keyword evidence="2" id="KW-0408">Iron</keyword>
<dbReference type="Gene3D" id="2.60.120.10">
    <property type="entry name" value="Jelly Rolls"/>
    <property type="match status" value="2"/>
</dbReference>
<dbReference type="PIRSF" id="PIRSF006232">
    <property type="entry name" value="Pirin"/>
    <property type="match status" value="1"/>
</dbReference>
<gene>
    <name evidence="6" type="ORF">GTHE00462_LOCUS10732</name>
</gene>
<feature type="binding site" evidence="2">
    <location>
        <position position="78"/>
    </location>
    <ligand>
        <name>Fe cation</name>
        <dbReference type="ChEBI" id="CHEBI:24875"/>
    </ligand>
</feature>
<feature type="domain" description="Pirin N-terminal" evidence="4">
    <location>
        <begin position="35"/>
        <end position="140"/>
    </location>
</feature>
<feature type="binding site" evidence="2">
    <location>
        <position position="122"/>
    </location>
    <ligand>
        <name>Fe cation</name>
        <dbReference type="ChEBI" id="CHEBI:24875"/>
    </ligand>
</feature>
<keyword evidence="2" id="KW-0479">Metal-binding</keyword>
<dbReference type="PANTHER" id="PTHR43212:SF3">
    <property type="entry name" value="QUERCETIN 2,3-DIOXYGENASE"/>
    <property type="match status" value="1"/>
</dbReference>
<feature type="domain" description="Quercetin 2,3-dioxygenase C-terminal cupin" evidence="5">
    <location>
        <begin position="176"/>
        <end position="260"/>
    </location>
</feature>
<dbReference type="InterPro" id="IPR003829">
    <property type="entry name" value="Pirin_N_dom"/>
</dbReference>
<evidence type="ECO:0000259" key="4">
    <source>
        <dbReference type="Pfam" id="PF02678"/>
    </source>
</evidence>
<dbReference type="Pfam" id="PF17954">
    <property type="entry name" value="Pirin_C_2"/>
    <property type="match status" value="1"/>
</dbReference>
<dbReference type="AlphaFoldDB" id="A0A7S4KAJ6"/>
<dbReference type="InterPro" id="IPR041602">
    <property type="entry name" value="Quercetinase_C"/>
</dbReference>
<organism evidence="6">
    <name type="scientific">Guillardia theta</name>
    <name type="common">Cryptophyte</name>
    <name type="synonym">Cryptomonas phi</name>
    <dbReference type="NCBI Taxonomy" id="55529"/>
    <lineage>
        <taxon>Eukaryota</taxon>
        <taxon>Cryptophyceae</taxon>
        <taxon>Pyrenomonadales</taxon>
        <taxon>Geminigeraceae</taxon>
        <taxon>Guillardia</taxon>
    </lineage>
</organism>
<dbReference type="InterPro" id="IPR014710">
    <property type="entry name" value="RmlC-like_jellyroll"/>
</dbReference>
<feature type="binding site" evidence="2">
    <location>
        <position position="80"/>
    </location>
    <ligand>
        <name>Fe cation</name>
        <dbReference type="ChEBI" id="CHEBI:24875"/>
    </ligand>
</feature>
<accession>A0A7S4KAJ6</accession>
<dbReference type="PANTHER" id="PTHR43212">
    <property type="entry name" value="QUERCETIN 2,3-DIOXYGENASE"/>
    <property type="match status" value="1"/>
</dbReference>
<evidence type="ECO:0000256" key="2">
    <source>
        <dbReference type="PIRSR" id="PIRSR006232-1"/>
    </source>
</evidence>
<comment type="similarity">
    <text evidence="1 3">Belongs to the pirin family.</text>
</comment>
<evidence type="ECO:0008006" key="7">
    <source>
        <dbReference type="Google" id="ProtNLM"/>
    </source>
</evidence>
<sequence length="270" mass="30074">MSVFRKVPDKDLFVSEPNPMWFGNPSNEALPTWTNKNWLKSRFHFSFAEYSNSKNSNFGVLRVMNDDLVQPQRGFGAHPHREMEICTYVVEGELTHQDSMGTKETLGRGSIQFMTAGTGVEHSEHNLHPTNPLRFIQMWIVPSRRGLKPNYGSMSGKDVDMKDKWSHLVSDVNAPAKTPVKINQDVNMFASELSGGKTVDLTLEKGRQAYLLCMEGKVQVTSSTVNESLQRHDAAEVVGPATLKLEADQAGGAHLLYVEMAGTGQDSRYA</sequence>